<dbReference type="Pfam" id="PF09822">
    <property type="entry name" value="ABC_transp_aux"/>
    <property type="match status" value="1"/>
</dbReference>
<sequence length="497" mass="55465">MAFFESFRAARWLRTVNLVLQAILFLTLFGGLNYLARNYPLRYDLTAHRRYSLSPETLSYVKNLPRPVHIVVTFSEDAENPDIAQAYRDVSGLLREYVYASESNPNGRIAVDYFDVYQRRREAEQLGIDQPNQIVLICGDERTAISAGDLYRVENREKKAFRGEQAITAGLLDVSNPEHKKIYFLTGHGELRPDDVDPVRGLSAAADQLRERNFKVELLDLNVTRKVPDDASLLIIAAPQGRYAPFEEELLRQFLSEHAGRLILLLPPAVEAGLDNLLFDWGVLADDVLIADTSPSSFADNGDLIIRDFAPHPITQTLLDYKIGLRLGLCRSIRPDPARAPGNNVTVTTLAATAPTAWGERSYRVSRTPEYNPGIDLKGIPALDPPNRLGVAVASERVQVRDNLPFSVRGGRLVVFGTGDLVSNTRIVNAGNLNIFLGAVNWAVDRDTQLNVPARPIERFQLSLSQQDLVRLRYCILLVLPGIAALLGLAVYWSRRN</sequence>
<keyword evidence="5" id="KW-1185">Reference proteome</keyword>
<evidence type="ECO:0000313" key="4">
    <source>
        <dbReference type="EMBL" id="QYM80047.1"/>
    </source>
</evidence>
<evidence type="ECO:0000259" key="2">
    <source>
        <dbReference type="Pfam" id="PF09822"/>
    </source>
</evidence>
<dbReference type="RefSeq" id="WP_220164673.1">
    <property type="nucleotide sequence ID" value="NZ_CP080507.1"/>
</dbReference>
<dbReference type="InterPro" id="IPR019196">
    <property type="entry name" value="ABC_transp_unknown"/>
</dbReference>
<dbReference type="KEGG" id="ole:K0B96_05350"/>
<evidence type="ECO:0000259" key="3">
    <source>
        <dbReference type="Pfam" id="PF23357"/>
    </source>
</evidence>
<keyword evidence="1" id="KW-1133">Transmembrane helix</keyword>
<proteinExistence type="predicted"/>
<name>A0A8F9XH95_9BACT</name>
<feature type="domain" description="DUF7088" evidence="3">
    <location>
        <begin position="48"/>
        <end position="129"/>
    </location>
</feature>
<evidence type="ECO:0000313" key="5">
    <source>
        <dbReference type="Proteomes" id="UP000825051"/>
    </source>
</evidence>
<evidence type="ECO:0000256" key="1">
    <source>
        <dbReference type="SAM" id="Phobius"/>
    </source>
</evidence>
<protein>
    <submittedName>
        <fullName evidence="4">GldG family protein</fullName>
    </submittedName>
</protein>
<dbReference type="AlphaFoldDB" id="A0A8F9XH95"/>
<dbReference type="EMBL" id="CP080507">
    <property type="protein sequence ID" value="QYM80047.1"/>
    <property type="molecule type" value="Genomic_DNA"/>
</dbReference>
<dbReference type="Pfam" id="PF23357">
    <property type="entry name" value="DUF7088"/>
    <property type="match status" value="1"/>
</dbReference>
<keyword evidence="1" id="KW-0812">Transmembrane</keyword>
<reference evidence="4" key="1">
    <citation type="submission" date="2021-08" db="EMBL/GenBank/DDBJ databases">
        <title>Genome of a novel bacterium of the phylum Verrucomicrobia, Oleiharenicola sp. KSB-15.</title>
        <authorList>
            <person name="Chung J.-H."/>
            <person name="Ahn J.-H."/>
            <person name="Yoon Y."/>
            <person name="Kim D.-Y."/>
            <person name="An S.-H."/>
            <person name="Park I."/>
            <person name="Yeon J."/>
        </authorList>
    </citation>
    <scope>NUCLEOTIDE SEQUENCE</scope>
    <source>
        <strain evidence="4">KSB-15</strain>
    </source>
</reference>
<organism evidence="4 5">
    <name type="scientific">Horticoccus luteus</name>
    <dbReference type="NCBI Taxonomy" id="2862869"/>
    <lineage>
        <taxon>Bacteria</taxon>
        <taxon>Pseudomonadati</taxon>
        <taxon>Verrucomicrobiota</taxon>
        <taxon>Opitutia</taxon>
        <taxon>Opitutales</taxon>
        <taxon>Opitutaceae</taxon>
        <taxon>Horticoccus</taxon>
    </lineage>
</organism>
<keyword evidence="1" id="KW-0472">Membrane</keyword>
<feature type="transmembrane region" description="Helical" evidence="1">
    <location>
        <begin position="12"/>
        <end position="35"/>
    </location>
</feature>
<gene>
    <name evidence="4" type="ORF">K0B96_05350</name>
</gene>
<dbReference type="InterPro" id="IPR055396">
    <property type="entry name" value="DUF7088"/>
</dbReference>
<feature type="transmembrane region" description="Helical" evidence="1">
    <location>
        <begin position="474"/>
        <end position="493"/>
    </location>
</feature>
<accession>A0A8F9XH95</accession>
<feature type="domain" description="ABC-type uncharacterised transport system" evidence="2">
    <location>
        <begin position="180"/>
        <end position="425"/>
    </location>
</feature>
<dbReference type="Proteomes" id="UP000825051">
    <property type="component" value="Chromosome"/>
</dbReference>